<dbReference type="InterPro" id="IPR013149">
    <property type="entry name" value="ADH-like_C"/>
</dbReference>
<organism evidence="2 3">
    <name type="scientific">Candidatus Marimicrobium litorale</name>
    <dbReference type="NCBI Taxonomy" id="2518991"/>
    <lineage>
        <taxon>Bacteria</taxon>
        <taxon>Pseudomonadati</taxon>
        <taxon>Pseudomonadota</taxon>
        <taxon>Gammaproteobacteria</taxon>
        <taxon>Cellvibrionales</taxon>
        <taxon>Halieaceae</taxon>
        <taxon>Marimicrobium</taxon>
    </lineage>
</organism>
<dbReference type="SUPFAM" id="SSF51735">
    <property type="entry name" value="NAD(P)-binding Rossmann-fold domains"/>
    <property type="match status" value="1"/>
</dbReference>
<reference evidence="2" key="1">
    <citation type="submission" date="2019-02" db="EMBL/GenBank/DDBJ databases">
        <authorList>
            <person name="Li S.-H."/>
        </authorList>
    </citation>
    <scope>NUCLEOTIDE SEQUENCE</scope>
    <source>
        <strain evidence="2">IMCC11814</strain>
    </source>
</reference>
<dbReference type="PANTHER" id="PTHR43677">
    <property type="entry name" value="SHORT-CHAIN DEHYDROGENASE/REDUCTASE"/>
    <property type="match status" value="1"/>
</dbReference>
<dbReference type="InterPro" id="IPR013154">
    <property type="entry name" value="ADH-like_N"/>
</dbReference>
<comment type="caution">
    <text evidence="2">The sequence shown here is derived from an EMBL/GenBank/DDBJ whole genome shotgun (WGS) entry which is preliminary data.</text>
</comment>
<evidence type="ECO:0000313" key="2">
    <source>
        <dbReference type="EMBL" id="MCX2976954.1"/>
    </source>
</evidence>
<dbReference type="Pfam" id="PF08240">
    <property type="entry name" value="ADH_N"/>
    <property type="match status" value="1"/>
</dbReference>
<dbReference type="SUPFAM" id="SSF50129">
    <property type="entry name" value="GroES-like"/>
    <property type="match status" value="1"/>
</dbReference>
<dbReference type="Gene3D" id="3.90.180.10">
    <property type="entry name" value="Medium-chain alcohol dehydrogenases, catalytic domain"/>
    <property type="match status" value="1"/>
</dbReference>
<dbReference type="InterPro" id="IPR051397">
    <property type="entry name" value="Zn-ADH-like_protein"/>
</dbReference>
<dbReference type="InterPro" id="IPR036291">
    <property type="entry name" value="NAD(P)-bd_dom_sf"/>
</dbReference>
<dbReference type="SMART" id="SM00829">
    <property type="entry name" value="PKS_ER"/>
    <property type="match status" value="1"/>
</dbReference>
<dbReference type="EMBL" id="SHNO01000001">
    <property type="protein sequence ID" value="MCX2976954.1"/>
    <property type="molecule type" value="Genomic_DNA"/>
</dbReference>
<feature type="domain" description="Enoyl reductase (ER)" evidence="1">
    <location>
        <begin position="10"/>
        <end position="325"/>
    </location>
</feature>
<name>A0ABT3T4F1_9GAMM</name>
<gene>
    <name evidence="2" type="ORF">EYC82_06265</name>
</gene>
<dbReference type="InterPro" id="IPR020843">
    <property type="entry name" value="ER"/>
</dbReference>
<accession>A0ABT3T4F1</accession>
<dbReference type="Gene3D" id="3.40.50.720">
    <property type="entry name" value="NAD(P)-binding Rossmann-like Domain"/>
    <property type="match status" value="1"/>
</dbReference>
<dbReference type="CDD" id="cd08241">
    <property type="entry name" value="QOR1"/>
    <property type="match status" value="1"/>
</dbReference>
<dbReference type="InterPro" id="IPR011032">
    <property type="entry name" value="GroES-like_sf"/>
</dbReference>
<dbReference type="PANTHER" id="PTHR43677:SF4">
    <property type="entry name" value="QUINONE OXIDOREDUCTASE-LIKE PROTEIN 2"/>
    <property type="match status" value="1"/>
</dbReference>
<dbReference type="Pfam" id="PF00107">
    <property type="entry name" value="ADH_zinc_N"/>
    <property type="match status" value="1"/>
</dbReference>
<protein>
    <submittedName>
        <fullName evidence="2">NADPH:quinone oxidoreductase family protein</fullName>
    </submittedName>
</protein>
<sequence length="333" mass="35042">MRAWRVKHFGDPADVLTMEENVTTVKPGRDQLKITVEVAGLGLPDVLMCRNNYPFVPPLPFTPSQEATGTVTEVGENVDSALLGTRVMGPTAFQLGHGGLAEECLLIAPMAFPVPDTMSGEEAAGLFIPFQTAWVGLVHRAQMRSSDTVLVLGASGSSGSAAVQLAKAKGASVIAVAGGESKTAFCTHLGADAVIDYRCEDIATKTLELTNGVGASVVYDPVGGKAGRAGFSATAFEGRFVIIGYASGEWPAITLPETLPKNISLLGAMPVGYSSQFMAGIHGDLLSHWEKGDLKIVGNRTFNFEEGGKAIEHIAAGRVEGKIVVRIQPRPHE</sequence>
<keyword evidence="3" id="KW-1185">Reference proteome</keyword>
<evidence type="ECO:0000259" key="1">
    <source>
        <dbReference type="SMART" id="SM00829"/>
    </source>
</evidence>
<evidence type="ECO:0000313" key="3">
    <source>
        <dbReference type="Proteomes" id="UP001143304"/>
    </source>
</evidence>
<dbReference type="Proteomes" id="UP001143304">
    <property type="component" value="Unassembled WGS sequence"/>
</dbReference>
<proteinExistence type="predicted"/>
<dbReference type="RefSeq" id="WP_279248696.1">
    <property type="nucleotide sequence ID" value="NZ_SHNO01000001.1"/>
</dbReference>